<dbReference type="AlphaFoldDB" id="A0A9P5Z8G5"/>
<evidence type="ECO:0000313" key="3">
    <source>
        <dbReference type="Proteomes" id="UP000807469"/>
    </source>
</evidence>
<proteinExistence type="predicted"/>
<sequence>MFLHRTDAWTPTPDQAWHAQPTVGHSGNIGSVNTQCIPTRRVAASQFEHAPVTFSVPMASQIQPGITPLTAMSHTPQSSLSQNVQDPVISFHDPISAANQPGITAPLVTSKPHGTSSC</sequence>
<evidence type="ECO:0000256" key="1">
    <source>
        <dbReference type="SAM" id="MobiDB-lite"/>
    </source>
</evidence>
<evidence type="ECO:0000313" key="2">
    <source>
        <dbReference type="EMBL" id="KAF9482882.1"/>
    </source>
</evidence>
<comment type="caution">
    <text evidence="2">The sequence shown here is derived from an EMBL/GenBank/DDBJ whole genome shotgun (WGS) entry which is preliminary data.</text>
</comment>
<feature type="compositionally biased region" description="Polar residues" evidence="1">
    <location>
        <begin position="23"/>
        <end position="32"/>
    </location>
</feature>
<reference evidence="2" key="1">
    <citation type="submission" date="2020-11" db="EMBL/GenBank/DDBJ databases">
        <authorList>
            <consortium name="DOE Joint Genome Institute"/>
            <person name="Ahrendt S."/>
            <person name="Riley R."/>
            <person name="Andreopoulos W."/>
            <person name="Labutti K."/>
            <person name="Pangilinan J."/>
            <person name="Ruiz-Duenas F.J."/>
            <person name="Barrasa J.M."/>
            <person name="Sanchez-Garcia M."/>
            <person name="Camarero S."/>
            <person name="Miyauchi S."/>
            <person name="Serrano A."/>
            <person name="Linde D."/>
            <person name="Babiker R."/>
            <person name="Drula E."/>
            <person name="Ayuso-Fernandez I."/>
            <person name="Pacheco R."/>
            <person name="Padilla G."/>
            <person name="Ferreira P."/>
            <person name="Barriuso J."/>
            <person name="Kellner H."/>
            <person name="Castanera R."/>
            <person name="Alfaro M."/>
            <person name="Ramirez L."/>
            <person name="Pisabarro A.G."/>
            <person name="Kuo A."/>
            <person name="Tritt A."/>
            <person name="Lipzen A."/>
            <person name="He G."/>
            <person name="Yan M."/>
            <person name="Ng V."/>
            <person name="Cullen D."/>
            <person name="Martin F."/>
            <person name="Rosso M.-N."/>
            <person name="Henrissat B."/>
            <person name="Hibbett D."/>
            <person name="Martinez A.T."/>
            <person name="Grigoriev I.V."/>
        </authorList>
    </citation>
    <scope>NUCLEOTIDE SEQUENCE</scope>
    <source>
        <strain evidence="2">CIRM-BRFM 674</strain>
    </source>
</reference>
<organism evidence="2 3">
    <name type="scientific">Pholiota conissans</name>
    <dbReference type="NCBI Taxonomy" id="109636"/>
    <lineage>
        <taxon>Eukaryota</taxon>
        <taxon>Fungi</taxon>
        <taxon>Dikarya</taxon>
        <taxon>Basidiomycota</taxon>
        <taxon>Agaricomycotina</taxon>
        <taxon>Agaricomycetes</taxon>
        <taxon>Agaricomycetidae</taxon>
        <taxon>Agaricales</taxon>
        <taxon>Agaricineae</taxon>
        <taxon>Strophariaceae</taxon>
        <taxon>Pholiota</taxon>
    </lineage>
</organism>
<accession>A0A9P5Z8G5</accession>
<dbReference type="EMBL" id="MU155160">
    <property type="protein sequence ID" value="KAF9482882.1"/>
    <property type="molecule type" value="Genomic_DNA"/>
</dbReference>
<gene>
    <name evidence="2" type="ORF">BDN70DRAFT_380621</name>
</gene>
<keyword evidence="3" id="KW-1185">Reference proteome</keyword>
<feature type="region of interest" description="Disordered" evidence="1">
    <location>
        <begin position="99"/>
        <end position="118"/>
    </location>
</feature>
<name>A0A9P5Z8G5_9AGAR</name>
<dbReference type="Proteomes" id="UP000807469">
    <property type="component" value="Unassembled WGS sequence"/>
</dbReference>
<feature type="region of interest" description="Disordered" evidence="1">
    <location>
        <begin position="1"/>
        <end position="32"/>
    </location>
</feature>
<protein>
    <submittedName>
        <fullName evidence="2">Uncharacterized protein</fullName>
    </submittedName>
</protein>